<keyword evidence="3" id="KW-1003">Cell membrane</keyword>
<evidence type="ECO:0000256" key="8">
    <source>
        <dbReference type="ARBA" id="ARBA00023136"/>
    </source>
</evidence>
<dbReference type="Gene3D" id="3.55.40.10">
    <property type="entry name" value="minor pseudopilin epsh domain"/>
    <property type="match status" value="1"/>
</dbReference>
<comment type="caution">
    <text evidence="14">The sequence shown here is derived from an EMBL/GenBank/DDBJ whole genome shotgun (WGS) entry which is preliminary data.</text>
</comment>
<keyword evidence="4" id="KW-0488">Methylation</keyword>
<dbReference type="InterPro" id="IPR012902">
    <property type="entry name" value="N_methyl_site"/>
</dbReference>
<dbReference type="eggNOG" id="COG4970">
    <property type="taxonomic scope" value="Bacteria"/>
</dbReference>
<feature type="region of interest" description="Disordered" evidence="11">
    <location>
        <begin position="193"/>
        <end position="219"/>
    </location>
</feature>
<dbReference type="AlphaFoldDB" id="V5BL74"/>
<gene>
    <name evidence="14" type="ORF">MGMO_6c00190</name>
</gene>
<evidence type="ECO:0000256" key="3">
    <source>
        <dbReference type="ARBA" id="ARBA00022475"/>
    </source>
</evidence>
<evidence type="ECO:0000256" key="5">
    <source>
        <dbReference type="ARBA" id="ARBA00022519"/>
    </source>
</evidence>
<feature type="transmembrane region" description="Helical" evidence="12">
    <location>
        <begin position="21"/>
        <end position="45"/>
    </location>
</feature>
<evidence type="ECO:0000256" key="4">
    <source>
        <dbReference type="ARBA" id="ARBA00022481"/>
    </source>
</evidence>
<dbReference type="Pfam" id="PF07963">
    <property type="entry name" value="N_methyl"/>
    <property type="match status" value="1"/>
</dbReference>
<keyword evidence="5" id="KW-0997">Cell inner membrane</keyword>
<dbReference type="PATRIC" id="fig|1116472.3.peg.114"/>
<keyword evidence="7 12" id="KW-1133">Transmembrane helix</keyword>
<organism evidence="14 15">
    <name type="scientific">Methyloglobulus morosus KoM1</name>
    <dbReference type="NCBI Taxonomy" id="1116472"/>
    <lineage>
        <taxon>Bacteria</taxon>
        <taxon>Pseudomonadati</taxon>
        <taxon>Pseudomonadota</taxon>
        <taxon>Gammaproteobacteria</taxon>
        <taxon>Methylococcales</taxon>
        <taxon>Methylococcaceae</taxon>
        <taxon>Methyloglobulus</taxon>
    </lineage>
</organism>
<dbReference type="STRING" id="1116472.MGMO_6c00190"/>
<dbReference type="InterPro" id="IPR022346">
    <property type="entry name" value="T2SS_GspH"/>
</dbReference>
<reference evidence="14 15" key="1">
    <citation type="journal article" date="2013" name="Genome Announc.">
        <title>Draft Genome Sequence of the Methanotrophic Gammaproteobacterium Methyloglobulus morosus DSM 22980 Strain KoM1.</title>
        <authorList>
            <person name="Poehlein A."/>
            <person name="Deutzmann J.S."/>
            <person name="Daniel R."/>
            <person name="Simeonova D.D."/>
        </authorList>
    </citation>
    <scope>NUCLEOTIDE SEQUENCE [LARGE SCALE GENOMIC DNA]</scope>
    <source>
        <strain evidence="14 15">KoM1</strain>
    </source>
</reference>
<name>V5BL74_9GAMM</name>
<dbReference type="GO" id="GO:0015628">
    <property type="term" value="P:protein secretion by the type II secretion system"/>
    <property type="evidence" value="ECO:0007669"/>
    <property type="project" value="InterPro"/>
</dbReference>
<dbReference type="EMBL" id="AYLO01000006">
    <property type="protein sequence ID" value="ESS74045.1"/>
    <property type="molecule type" value="Genomic_DNA"/>
</dbReference>
<evidence type="ECO:0000313" key="15">
    <source>
        <dbReference type="Proteomes" id="UP000017842"/>
    </source>
</evidence>
<evidence type="ECO:0000256" key="2">
    <source>
        <dbReference type="ARBA" id="ARBA00021549"/>
    </source>
</evidence>
<evidence type="ECO:0000256" key="9">
    <source>
        <dbReference type="ARBA" id="ARBA00025772"/>
    </source>
</evidence>
<comment type="similarity">
    <text evidence="9">Belongs to the GSP H family.</text>
</comment>
<evidence type="ECO:0000256" key="10">
    <source>
        <dbReference type="ARBA" id="ARBA00030775"/>
    </source>
</evidence>
<dbReference type="Proteomes" id="UP000017842">
    <property type="component" value="Unassembled WGS sequence"/>
</dbReference>
<dbReference type="SUPFAM" id="SSF54523">
    <property type="entry name" value="Pili subunits"/>
    <property type="match status" value="1"/>
</dbReference>
<feature type="domain" description="General secretion pathway GspH" evidence="13">
    <location>
        <begin position="57"/>
        <end position="188"/>
    </location>
</feature>
<keyword evidence="6 12" id="KW-0812">Transmembrane</keyword>
<proteinExistence type="inferred from homology"/>
<evidence type="ECO:0000256" key="11">
    <source>
        <dbReference type="SAM" id="MobiDB-lite"/>
    </source>
</evidence>
<evidence type="ECO:0000313" key="14">
    <source>
        <dbReference type="EMBL" id="ESS74045.1"/>
    </source>
</evidence>
<evidence type="ECO:0000259" key="13">
    <source>
        <dbReference type="Pfam" id="PF12019"/>
    </source>
</evidence>
<keyword evidence="8 12" id="KW-0472">Membrane</keyword>
<keyword evidence="15" id="KW-1185">Reference proteome</keyword>
<evidence type="ECO:0000256" key="1">
    <source>
        <dbReference type="ARBA" id="ARBA00004377"/>
    </source>
</evidence>
<evidence type="ECO:0000256" key="6">
    <source>
        <dbReference type="ARBA" id="ARBA00022692"/>
    </source>
</evidence>
<protein>
    <recommendedName>
        <fullName evidence="2">Type II secretion system protein H</fullName>
    </recommendedName>
    <alternativeName>
        <fullName evidence="10">General secretion pathway protein H</fullName>
    </alternativeName>
</protein>
<dbReference type="InterPro" id="IPR045584">
    <property type="entry name" value="Pilin-like"/>
</dbReference>
<accession>V5BL74</accession>
<sequence length="219" mass="23523">MRLKPIDYRIMQEQRSKTLGFTLLELMITITIAAILVGIAVPNFMSVIQSNRLTTSANAFVTAMNLARSEAIKRGQIVVVREIGSDWKNGWQVFVDIDRASPSSDADTYQAGANSTLCESGEDCLLREFPALPTSYTLDGSGNVSNYLSFMPAGDANTQGSFVICDNSDNNNLPEAGSSRLIVVNATGRLRIAEDSDNPKDGIPNTGSAGPNLTTCLPP</sequence>
<dbReference type="NCBIfam" id="TIGR02532">
    <property type="entry name" value="IV_pilin_GFxxxE"/>
    <property type="match status" value="1"/>
</dbReference>
<dbReference type="GO" id="GO:0005886">
    <property type="term" value="C:plasma membrane"/>
    <property type="evidence" value="ECO:0007669"/>
    <property type="project" value="UniProtKB-SubCell"/>
</dbReference>
<dbReference type="Pfam" id="PF12019">
    <property type="entry name" value="GspH"/>
    <property type="match status" value="1"/>
</dbReference>
<dbReference type="GO" id="GO:0015627">
    <property type="term" value="C:type II protein secretion system complex"/>
    <property type="evidence" value="ECO:0007669"/>
    <property type="project" value="InterPro"/>
</dbReference>
<evidence type="ECO:0000256" key="7">
    <source>
        <dbReference type="ARBA" id="ARBA00022989"/>
    </source>
</evidence>
<evidence type="ECO:0000256" key="12">
    <source>
        <dbReference type="SAM" id="Phobius"/>
    </source>
</evidence>
<comment type="subcellular location">
    <subcellularLocation>
        <location evidence="1">Cell inner membrane</location>
        <topology evidence="1">Single-pass membrane protein</topology>
    </subcellularLocation>
</comment>
<feature type="compositionally biased region" description="Polar residues" evidence="11">
    <location>
        <begin position="205"/>
        <end position="219"/>
    </location>
</feature>